<dbReference type="InterPro" id="IPR050739">
    <property type="entry name" value="MFP"/>
</dbReference>
<dbReference type="InterPro" id="IPR058982">
    <property type="entry name" value="Beta-barrel_AprE"/>
</dbReference>
<dbReference type="GO" id="GO:0009306">
    <property type="term" value="P:protein secretion"/>
    <property type="evidence" value="ECO:0007669"/>
    <property type="project" value="InterPro"/>
</dbReference>
<sequence>MSGISNLNAPSGSSLSRPGANMPLREPALPKSTIIVWLTVLVLSAFIAWAWYFQLAEVTTGSGKVVPSSREQVVQSLEGGILKQLYVKVGDRVDKDQTLAEFDPIKSESAVNETRAKLQALLASAARLRAEVNDREPEFPPEVTIDQSLVDSEMRLYRSRRDSLNETVSGLQHALNLLQQEIRMTEPYVSKGAASAVEVLRLRRQASDLQNKIDDARNQYYVKAREELSKTTGDIESLRSVVRGRQDALTRLVFTSPVNGIVKDIDVTTAGGVVPPNGNVMTIVPVEDQLLIEARISPRDVAFVHPGQRALVKITAYDYSIYGGLDGEVTTISPDTIQDEVKRDTYYYRVYIRTDKSYLENDAGHKFPISPGMIATVDIATGSKSVLGYLLKPLNKAREALRER</sequence>
<keyword evidence="6 9" id="KW-0812">Transmembrane</keyword>
<dbReference type="PRINTS" id="PR01490">
    <property type="entry name" value="RTXTOXIND"/>
</dbReference>
<dbReference type="Gene3D" id="2.40.50.100">
    <property type="match status" value="1"/>
</dbReference>
<keyword evidence="7 9" id="KW-1133">Transmembrane helix</keyword>
<organism evidence="13 14">
    <name type="scientific">Halomonas binhaiensis</name>
    <dbReference type="NCBI Taxonomy" id="2562282"/>
    <lineage>
        <taxon>Bacteria</taxon>
        <taxon>Pseudomonadati</taxon>
        <taxon>Pseudomonadota</taxon>
        <taxon>Gammaproteobacteria</taxon>
        <taxon>Oceanospirillales</taxon>
        <taxon>Halomonadaceae</taxon>
        <taxon>Halomonas</taxon>
    </lineage>
</organism>
<feature type="transmembrane region" description="Helical" evidence="9">
    <location>
        <begin position="34"/>
        <end position="52"/>
    </location>
</feature>
<keyword evidence="5 9" id="KW-0997">Cell inner membrane</keyword>
<evidence type="ECO:0000256" key="11">
    <source>
        <dbReference type="SAM" id="MobiDB-lite"/>
    </source>
</evidence>
<dbReference type="KEGG" id="hbh:E4T21_01710"/>
<evidence type="ECO:0000256" key="8">
    <source>
        <dbReference type="ARBA" id="ARBA00023136"/>
    </source>
</evidence>
<gene>
    <name evidence="13" type="ORF">E4T21_01710</name>
</gene>
<feature type="compositionally biased region" description="Polar residues" evidence="11">
    <location>
        <begin position="1"/>
        <end position="16"/>
    </location>
</feature>
<comment type="similarity">
    <text evidence="2 9">Belongs to the membrane fusion protein (MFP) (TC 8.A.1) family.</text>
</comment>
<dbReference type="AlphaFoldDB" id="A0A856QKG6"/>
<dbReference type="PANTHER" id="PTHR30386:SF26">
    <property type="entry name" value="TRANSPORT PROTEIN COMB"/>
    <property type="match status" value="1"/>
</dbReference>
<evidence type="ECO:0000313" key="13">
    <source>
        <dbReference type="EMBL" id="QEM80413.2"/>
    </source>
</evidence>
<evidence type="ECO:0000256" key="9">
    <source>
        <dbReference type="RuleBase" id="RU365093"/>
    </source>
</evidence>
<dbReference type="InterPro" id="IPR006144">
    <property type="entry name" value="Secretion_HlyD_CS"/>
</dbReference>
<evidence type="ECO:0000256" key="3">
    <source>
        <dbReference type="ARBA" id="ARBA00022448"/>
    </source>
</evidence>
<proteinExistence type="inferred from homology"/>
<dbReference type="Gene3D" id="2.40.30.170">
    <property type="match status" value="1"/>
</dbReference>
<evidence type="ECO:0000256" key="6">
    <source>
        <dbReference type="ARBA" id="ARBA00022692"/>
    </source>
</evidence>
<dbReference type="Gene3D" id="1.10.287.470">
    <property type="entry name" value="Helix hairpin bin"/>
    <property type="match status" value="1"/>
</dbReference>
<keyword evidence="4 9" id="KW-1003">Cell membrane</keyword>
<evidence type="ECO:0000256" key="10">
    <source>
        <dbReference type="SAM" id="Coils"/>
    </source>
</evidence>
<reference evidence="13" key="1">
    <citation type="submission" date="2021-02" db="EMBL/GenBank/DDBJ databases">
        <title>Strain Y2R2, a novel species of the genus Halomonas.</title>
        <authorList>
            <person name="Huang H."/>
        </authorList>
    </citation>
    <scope>NUCLEOTIDE SEQUENCE</scope>
    <source>
        <strain evidence="13">Y2R2</strain>
    </source>
</reference>
<dbReference type="NCBIfam" id="TIGR01843">
    <property type="entry name" value="type_I_hlyD"/>
    <property type="match status" value="1"/>
</dbReference>
<evidence type="ECO:0000256" key="1">
    <source>
        <dbReference type="ARBA" id="ARBA00004377"/>
    </source>
</evidence>
<feature type="coiled-coil region" evidence="10">
    <location>
        <begin position="161"/>
        <end position="219"/>
    </location>
</feature>
<protein>
    <recommendedName>
        <fullName evidence="9">Membrane fusion protein (MFP) family protein</fullName>
    </recommendedName>
</protein>
<feature type="region of interest" description="Disordered" evidence="11">
    <location>
        <begin position="1"/>
        <end position="20"/>
    </location>
</feature>
<dbReference type="Pfam" id="PF26002">
    <property type="entry name" value="Beta-barrel_AprE"/>
    <property type="match status" value="1"/>
</dbReference>
<feature type="domain" description="AprE-like beta-barrel" evidence="12">
    <location>
        <begin position="290"/>
        <end position="382"/>
    </location>
</feature>
<dbReference type="InterPro" id="IPR010129">
    <property type="entry name" value="T1SS_HlyD"/>
</dbReference>
<evidence type="ECO:0000259" key="12">
    <source>
        <dbReference type="Pfam" id="PF26002"/>
    </source>
</evidence>
<keyword evidence="3 9" id="KW-0813">Transport</keyword>
<dbReference type="GO" id="GO:0005886">
    <property type="term" value="C:plasma membrane"/>
    <property type="evidence" value="ECO:0007669"/>
    <property type="project" value="UniProtKB-SubCell"/>
</dbReference>
<keyword evidence="8 9" id="KW-0472">Membrane</keyword>
<evidence type="ECO:0000313" key="14">
    <source>
        <dbReference type="Proteomes" id="UP000324285"/>
    </source>
</evidence>
<comment type="subcellular location">
    <subcellularLocation>
        <location evidence="1 9">Cell inner membrane</location>
        <topology evidence="1 9">Single-pass membrane protein</topology>
    </subcellularLocation>
</comment>
<accession>A0A856QKG6</accession>
<name>A0A856QKG6_9GAMM</name>
<evidence type="ECO:0000256" key="2">
    <source>
        <dbReference type="ARBA" id="ARBA00009477"/>
    </source>
</evidence>
<keyword evidence="14" id="KW-1185">Reference proteome</keyword>
<dbReference type="Proteomes" id="UP000324285">
    <property type="component" value="Chromosome"/>
</dbReference>
<dbReference type="PANTHER" id="PTHR30386">
    <property type="entry name" value="MEMBRANE FUSION SUBUNIT OF EMRAB-TOLC MULTIDRUG EFFLUX PUMP"/>
    <property type="match status" value="1"/>
</dbReference>
<keyword evidence="10" id="KW-0175">Coiled coil</keyword>
<evidence type="ECO:0000256" key="4">
    <source>
        <dbReference type="ARBA" id="ARBA00022475"/>
    </source>
</evidence>
<dbReference type="PROSITE" id="PS00543">
    <property type="entry name" value="HLYD_FAMILY"/>
    <property type="match status" value="1"/>
</dbReference>
<evidence type="ECO:0000256" key="7">
    <source>
        <dbReference type="ARBA" id="ARBA00022989"/>
    </source>
</evidence>
<evidence type="ECO:0000256" key="5">
    <source>
        <dbReference type="ARBA" id="ARBA00022519"/>
    </source>
</evidence>
<dbReference type="EMBL" id="CP038437">
    <property type="protein sequence ID" value="QEM80413.2"/>
    <property type="molecule type" value="Genomic_DNA"/>
</dbReference>